<dbReference type="Proteomes" id="UP000821845">
    <property type="component" value="Chromosome 6"/>
</dbReference>
<reference evidence="1" key="1">
    <citation type="submission" date="2020-05" db="EMBL/GenBank/DDBJ databases">
        <title>Large-scale comparative analyses of tick genomes elucidate their genetic diversity and vector capacities.</title>
        <authorList>
            <person name="Jia N."/>
            <person name="Wang J."/>
            <person name="Shi W."/>
            <person name="Du L."/>
            <person name="Sun Y."/>
            <person name="Zhan W."/>
            <person name="Jiang J."/>
            <person name="Wang Q."/>
            <person name="Zhang B."/>
            <person name="Ji P."/>
            <person name="Sakyi L.B."/>
            <person name="Cui X."/>
            <person name="Yuan T."/>
            <person name="Jiang B."/>
            <person name="Yang W."/>
            <person name="Lam T.T.-Y."/>
            <person name="Chang Q."/>
            <person name="Ding S."/>
            <person name="Wang X."/>
            <person name="Zhu J."/>
            <person name="Ruan X."/>
            <person name="Zhao L."/>
            <person name="Wei J."/>
            <person name="Que T."/>
            <person name="Du C."/>
            <person name="Cheng J."/>
            <person name="Dai P."/>
            <person name="Han X."/>
            <person name="Huang E."/>
            <person name="Gao Y."/>
            <person name="Liu J."/>
            <person name="Shao H."/>
            <person name="Ye R."/>
            <person name="Li L."/>
            <person name="Wei W."/>
            <person name="Wang X."/>
            <person name="Wang C."/>
            <person name="Yang T."/>
            <person name="Huo Q."/>
            <person name="Li W."/>
            <person name="Guo W."/>
            <person name="Chen H."/>
            <person name="Zhou L."/>
            <person name="Ni X."/>
            <person name="Tian J."/>
            <person name="Zhou Y."/>
            <person name="Sheng Y."/>
            <person name="Liu T."/>
            <person name="Pan Y."/>
            <person name="Xia L."/>
            <person name="Li J."/>
            <person name="Zhao F."/>
            <person name="Cao W."/>
        </authorList>
    </citation>
    <scope>NUCLEOTIDE SEQUENCE</scope>
    <source>
        <strain evidence="1">Hyas-2018</strain>
    </source>
</reference>
<organism evidence="1 2">
    <name type="scientific">Hyalomma asiaticum</name>
    <name type="common">Tick</name>
    <dbReference type="NCBI Taxonomy" id="266040"/>
    <lineage>
        <taxon>Eukaryota</taxon>
        <taxon>Metazoa</taxon>
        <taxon>Ecdysozoa</taxon>
        <taxon>Arthropoda</taxon>
        <taxon>Chelicerata</taxon>
        <taxon>Arachnida</taxon>
        <taxon>Acari</taxon>
        <taxon>Parasitiformes</taxon>
        <taxon>Ixodida</taxon>
        <taxon>Ixodoidea</taxon>
        <taxon>Ixodidae</taxon>
        <taxon>Hyalomminae</taxon>
        <taxon>Hyalomma</taxon>
    </lineage>
</organism>
<name>A0ACB7S232_HYAAI</name>
<keyword evidence="2" id="KW-1185">Reference proteome</keyword>
<evidence type="ECO:0000313" key="2">
    <source>
        <dbReference type="Proteomes" id="UP000821845"/>
    </source>
</evidence>
<evidence type="ECO:0000313" key="1">
    <source>
        <dbReference type="EMBL" id="KAH6929252.1"/>
    </source>
</evidence>
<comment type="caution">
    <text evidence="1">The sequence shown here is derived from an EMBL/GenBank/DDBJ whole genome shotgun (WGS) entry which is preliminary data.</text>
</comment>
<dbReference type="EMBL" id="CM023486">
    <property type="protein sequence ID" value="KAH6929252.1"/>
    <property type="molecule type" value="Genomic_DNA"/>
</dbReference>
<proteinExistence type="predicted"/>
<accession>A0ACB7S232</accession>
<gene>
    <name evidence="1" type="ORF">HPB50_025372</name>
</gene>
<sequence>MDYLSPQPFEKRVERSLPYVVGSAVTPPPLEQVCFPSLVESSPRRSGPRRGEASYLGNVTRPPGHPGKRGLPPSLLGPLVRRQAGLGTLVFEKAEAGTKQKRILNTWGQMEAFFACINILYLPDYSSSAFWTIKADGRLACTEYSAAGFDSDVFSSLAARAVDSIRPSRSEHLGRRCGVLSTLQQRWQAGVDHEEKGLLLLYTLEVPLCMAEAYTYISISISSLILCWRSPSPEKN</sequence>
<protein>
    <submittedName>
        <fullName evidence="1">Uncharacterized protein</fullName>
    </submittedName>
</protein>